<keyword evidence="4" id="KW-0479">Metal-binding</keyword>
<dbReference type="Gene3D" id="3.40.50.300">
    <property type="entry name" value="P-loop containing nucleotide triphosphate hydrolases"/>
    <property type="match status" value="3"/>
</dbReference>
<comment type="similarity">
    <text evidence="3 14">Belongs to the helicase family. RecQ subfamily.</text>
</comment>
<evidence type="ECO:0000313" key="19">
    <source>
        <dbReference type="Ensembl" id="ENSCPIP00010002152.1"/>
    </source>
</evidence>
<keyword evidence="11" id="KW-0413">Isomerase</keyword>
<dbReference type="Gene3D" id="1.10.10.10">
    <property type="entry name" value="Winged helix-like DNA-binding domain superfamily/Winged helix DNA-binding domain"/>
    <property type="match status" value="1"/>
</dbReference>
<evidence type="ECO:0000256" key="2">
    <source>
        <dbReference type="ARBA" id="ARBA00004123"/>
    </source>
</evidence>
<comment type="subcellular location">
    <subcellularLocation>
        <location evidence="2 14">Nucleus</location>
    </subcellularLocation>
</comment>
<keyword evidence="15" id="KW-0175">Coiled coil</keyword>
<name>A0A8C3KYP1_CHRPC</name>
<dbReference type="PANTHER" id="PTHR13710:SF105">
    <property type="entry name" value="ATP-DEPENDENT DNA HELICASE Q1"/>
    <property type="match status" value="1"/>
</dbReference>
<evidence type="ECO:0000256" key="1">
    <source>
        <dbReference type="ARBA" id="ARBA00001947"/>
    </source>
</evidence>
<evidence type="ECO:0000259" key="18">
    <source>
        <dbReference type="PROSITE" id="PS51194"/>
    </source>
</evidence>
<dbReference type="NCBIfam" id="TIGR00614">
    <property type="entry name" value="recQ_fam"/>
    <property type="match status" value="1"/>
</dbReference>
<protein>
    <recommendedName>
        <fullName evidence="14">ATP-dependent DNA helicase</fullName>
        <ecNumber evidence="14">5.6.2.4</ecNumber>
    </recommendedName>
</protein>
<keyword evidence="12 14" id="KW-0539">Nucleus</keyword>
<dbReference type="GO" id="GO:0016787">
    <property type="term" value="F:hydrolase activity"/>
    <property type="evidence" value="ECO:0007669"/>
    <property type="project" value="UniProtKB-KW"/>
</dbReference>
<keyword evidence="5 14" id="KW-0547">Nucleotide-binding</keyword>
<dbReference type="InterPro" id="IPR004589">
    <property type="entry name" value="DNA_helicase_ATP-dep_RecQ"/>
</dbReference>
<dbReference type="GO" id="GO:0009378">
    <property type="term" value="F:four-way junction helicase activity"/>
    <property type="evidence" value="ECO:0007669"/>
    <property type="project" value="TreeGrafter"/>
</dbReference>
<feature type="compositionally biased region" description="Polar residues" evidence="16">
    <location>
        <begin position="571"/>
        <end position="581"/>
    </location>
</feature>
<evidence type="ECO:0000256" key="11">
    <source>
        <dbReference type="ARBA" id="ARBA00023235"/>
    </source>
</evidence>
<keyword evidence="20" id="KW-1185">Reference proteome</keyword>
<dbReference type="InterPro" id="IPR014001">
    <property type="entry name" value="Helicase_ATP-bd"/>
</dbReference>
<dbReference type="Pfam" id="PF00270">
    <property type="entry name" value="DEAD"/>
    <property type="match status" value="1"/>
</dbReference>
<reference evidence="19" key="1">
    <citation type="submission" date="2025-08" db="UniProtKB">
        <authorList>
            <consortium name="Ensembl"/>
        </authorList>
    </citation>
    <scope>IDENTIFICATION</scope>
</reference>
<dbReference type="CDD" id="cd18794">
    <property type="entry name" value="SF2_C_RecQ"/>
    <property type="match status" value="1"/>
</dbReference>
<dbReference type="Pfam" id="PF00271">
    <property type="entry name" value="Helicase_C"/>
    <property type="match status" value="1"/>
</dbReference>
<evidence type="ECO:0000256" key="5">
    <source>
        <dbReference type="ARBA" id="ARBA00022741"/>
    </source>
</evidence>
<dbReference type="GO" id="GO:0000724">
    <property type="term" value="P:double-strand break repair via homologous recombination"/>
    <property type="evidence" value="ECO:0007669"/>
    <property type="project" value="TreeGrafter"/>
</dbReference>
<sequence length="617" mass="69898">MAMLEDELLSIENELQAVEMQIQELLDKQQELIQKKMTLKKLIKQSSGESAAGGSKETETSVEAWNKTDFPWYEKIKTALQNKFKLQKFRSLQLETVNATMAGKDIFLVMPTGGGKSLCYQLPAVCSDGMFEEEDRNSQLKLLYVTPEKIAKSKMFMSKLEKAYQAGCLARIAVDEVHCCSQWGHDFRPDYKSLGILKRQFPLAPLIGLTATATNHVLKDAQNILHVRKCITFTASFNRPNLYYEVRHKPSNNEDFIEDIVKIINGRYKGLSGIVYCFSQKDSEQVTVSLQKLGIKAGTYHANMDAKYKTKVHKGWAANQIQVVVATVAFGMGIDKPDVRFVIHHSMSKSMENYYQESGRAGRDDQKADCILYYGFGDIFRISSMVVMENVGQEKLYDMVSYCQNMNKCRRVLIARHFDEVWESANCNRMCDNCCRENSLEQKDITEYCRDLIKILEQAENMSEKLTPLKLIDAWSGKGLSKLRVAEITPPKLPREELERIIAHLLLQQYLREDFSFTAFATISYLKIGPKAGLLKNEAHIITIQGTTSKKSIFRNKPSESSNSEGSSENAQTVSRTTQDSVVKKSQERKRHNCGTNLKAKKPKLQAGGADQPVVLD</sequence>
<evidence type="ECO:0000256" key="14">
    <source>
        <dbReference type="RuleBase" id="RU364117"/>
    </source>
</evidence>
<dbReference type="Proteomes" id="UP000694543">
    <property type="component" value="Unplaced"/>
</dbReference>
<dbReference type="SMART" id="SM00487">
    <property type="entry name" value="DEXDc"/>
    <property type="match status" value="1"/>
</dbReference>
<evidence type="ECO:0000256" key="9">
    <source>
        <dbReference type="ARBA" id="ARBA00022840"/>
    </source>
</evidence>
<dbReference type="GO" id="GO:0043138">
    <property type="term" value="F:3'-5' DNA helicase activity"/>
    <property type="evidence" value="ECO:0007669"/>
    <property type="project" value="UniProtKB-EC"/>
</dbReference>
<dbReference type="AlphaFoldDB" id="A0A8C3KYP1"/>
<accession>A0A8C3KYP1</accession>
<evidence type="ECO:0000256" key="6">
    <source>
        <dbReference type="ARBA" id="ARBA00022801"/>
    </source>
</evidence>
<dbReference type="SMART" id="SM00490">
    <property type="entry name" value="HELICc"/>
    <property type="match status" value="1"/>
</dbReference>
<dbReference type="SUPFAM" id="SSF52540">
    <property type="entry name" value="P-loop containing nucleoside triphosphate hydrolases"/>
    <property type="match status" value="2"/>
</dbReference>
<feature type="region of interest" description="Disordered" evidence="16">
    <location>
        <begin position="552"/>
        <end position="617"/>
    </location>
</feature>
<dbReference type="EC" id="5.6.2.4" evidence="14"/>
<organism evidence="19 20">
    <name type="scientific">Chrysolophus pictus</name>
    <name type="common">Golden pheasant</name>
    <name type="synonym">Phasianus pictus</name>
    <dbReference type="NCBI Taxonomy" id="9089"/>
    <lineage>
        <taxon>Eukaryota</taxon>
        <taxon>Metazoa</taxon>
        <taxon>Chordata</taxon>
        <taxon>Craniata</taxon>
        <taxon>Vertebrata</taxon>
        <taxon>Euteleostomi</taxon>
        <taxon>Archelosauria</taxon>
        <taxon>Archosauria</taxon>
        <taxon>Dinosauria</taxon>
        <taxon>Saurischia</taxon>
        <taxon>Theropoda</taxon>
        <taxon>Coelurosauria</taxon>
        <taxon>Aves</taxon>
        <taxon>Neognathae</taxon>
        <taxon>Galloanserae</taxon>
        <taxon>Galliformes</taxon>
        <taxon>Phasianidae</taxon>
        <taxon>Phasianinae</taxon>
        <taxon>Chrysolophus</taxon>
    </lineage>
</organism>
<comment type="catalytic activity">
    <reaction evidence="14">
        <text>ATP + H2O = ADP + phosphate + H(+)</text>
        <dbReference type="Rhea" id="RHEA:13065"/>
        <dbReference type="ChEBI" id="CHEBI:15377"/>
        <dbReference type="ChEBI" id="CHEBI:15378"/>
        <dbReference type="ChEBI" id="CHEBI:30616"/>
        <dbReference type="ChEBI" id="CHEBI:43474"/>
        <dbReference type="ChEBI" id="CHEBI:456216"/>
    </reaction>
</comment>
<keyword evidence="6 14" id="KW-0378">Hydrolase</keyword>
<feature type="compositionally biased region" description="Low complexity" evidence="16">
    <location>
        <begin position="559"/>
        <end position="570"/>
    </location>
</feature>
<keyword evidence="7 14" id="KW-0347">Helicase</keyword>
<evidence type="ECO:0000256" key="7">
    <source>
        <dbReference type="ARBA" id="ARBA00022806"/>
    </source>
</evidence>
<keyword evidence="8" id="KW-0862">Zinc</keyword>
<feature type="compositionally biased region" description="Basic residues" evidence="16">
    <location>
        <begin position="587"/>
        <end position="604"/>
    </location>
</feature>
<dbReference type="InterPro" id="IPR036388">
    <property type="entry name" value="WH-like_DNA-bd_sf"/>
</dbReference>
<evidence type="ECO:0000256" key="8">
    <source>
        <dbReference type="ARBA" id="ARBA00022833"/>
    </source>
</evidence>
<dbReference type="GO" id="GO:0005737">
    <property type="term" value="C:cytoplasm"/>
    <property type="evidence" value="ECO:0007669"/>
    <property type="project" value="TreeGrafter"/>
</dbReference>
<dbReference type="GO" id="GO:0005694">
    <property type="term" value="C:chromosome"/>
    <property type="evidence" value="ECO:0007669"/>
    <property type="project" value="TreeGrafter"/>
</dbReference>
<comment type="cofactor">
    <cofactor evidence="1">
        <name>Zn(2+)</name>
        <dbReference type="ChEBI" id="CHEBI:29105"/>
    </cofactor>
</comment>
<evidence type="ECO:0000256" key="10">
    <source>
        <dbReference type="ARBA" id="ARBA00023125"/>
    </source>
</evidence>
<evidence type="ECO:0000256" key="4">
    <source>
        <dbReference type="ARBA" id="ARBA00022723"/>
    </source>
</evidence>
<dbReference type="InterPro" id="IPR001650">
    <property type="entry name" value="Helicase_C-like"/>
</dbReference>
<dbReference type="FunFam" id="3.40.50.300:FF:000596">
    <property type="entry name" value="ATP-dependent DNA helicase"/>
    <property type="match status" value="1"/>
</dbReference>
<dbReference type="FunFam" id="1.10.10.10:FF:000306">
    <property type="entry name" value="ATP-dependent DNA helicase"/>
    <property type="match status" value="1"/>
</dbReference>
<feature type="coiled-coil region" evidence="15">
    <location>
        <begin position="1"/>
        <end position="42"/>
    </location>
</feature>
<dbReference type="GO" id="GO:0003677">
    <property type="term" value="F:DNA binding"/>
    <property type="evidence" value="ECO:0007669"/>
    <property type="project" value="UniProtKB-KW"/>
</dbReference>
<evidence type="ECO:0000256" key="13">
    <source>
        <dbReference type="ARBA" id="ARBA00034617"/>
    </source>
</evidence>
<dbReference type="Ensembl" id="ENSCPIT00010002525.1">
    <property type="protein sequence ID" value="ENSCPIP00010002152.1"/>
    <property type="gene ID" value="ENSCPIG00010001661.1"/>
</dbReference>
<dbReference type="GO" id="GO:0005634">
    <property type="term" value="C:nucleus"/>
    <property type="evidence" value="ECO:0007669"/>
    <property type="project" value="UniProtKB-SubCell"/>
</dbReference>
<evidence type="ECO:0000259" key="17">
    <source>
        <dbReference type="PROSITE" id="PS51192"/>
    </source>
</evidence>
<feature type="domain" description="Helicase C-terminal" evidence="18">
    <location>
        <begin position="256"/>
        <end position="407"/>
    </location>
</feature>
<dbReference type="GO" id="GO:0046872">
    <property type="term" value="F:metal ion binding"/>
    <property type="evidence" value="ECO:0007669"/>
    <property type="project" value="UniProtKB-KW"/>
</dbReference>
<dbReference type="PROSITE" id="PS51192">
    <property type="entry name" value="HELICASE_ATP_BIND_1"/>
    <property type="match status" value="1"/>
</dbReference>
<evidence type="ECO:0000256" key="12">
    <source>
        <dbReference type="ARBA" id="ARBA00023242"/>
    </source>
</evidence>
<feature type="domain" description="Helicase ATP-binding" evidence="17">
    <location>
        <begin position="116"/>
        <end position="231"/>
    </location>
</feature>
<dbReference type="InterPro" id="IPR011545">
    <property type="entry name" value="DEAD/DEAH_box_helicase_dom"/>
</dbReference>
<comment type="catalytic activity">
    <reaction evidence="13 14">
        <text>Couples ATP hydrolysis with the unwinding of duplex DNA by translocating in the 3'-5' direction.</text>
        <dbReference type="EC" id="5.6.2.4"/>
    </reaction>
</comment>
<dbReference type="PANTHER" id="PTHR13710">
    <property type="entry name" value="DNA HELICASE RECQ FAMILY MEMBER"/>
    <property type="match status" value="1"/>
</dbReference>
<dbReference type="PROSITE" id="PS51194">
    <property type="entry name" value="HELICASE_CTER"/>
    <property type="match status" value="1"/>
</dbReference>
<evidence type="ECO:0000256" key="16">
    <source>
        <dbReference type="SAM" id="MobiDB-lite"/>
    </source>
</evidence>
<keyword evidence="9 14" id="KW-0067">ATP-binding</keyword>
<reference evidence="19" key="2">
    <citation type="submission" date="2025-09" db="UniProtKB">
        <authorList>
            <consortium name="Ensembl"/>
        </authorList>
    </citation>
    <scope>IDENTIFICATION</scope>
</reference>
<dbReference type="InterPro" id="IPR032284">
    <property type="entry name" value="RecQ_Zn-bd"/>
</dbReference>
<proteinExistence type="inferred from homology"/>
<evidence type="ECO:0000256" key="3">
    <source>
        <dbReference type="ARBA" id="ARBA00005446"/>
    </source>
</evidence>
<keyword evidence="10" id="KW-0238">DNA-binding</keyword>
<dbReference type="GO" id="GO:0005524">
    <property type="term" value="F:ATP binding"/>
    <property type="evidence" value="ECO:0007669"/>
    <property type="project" value="UniProtKB-KW"/>
</dbReference>
<evidence type="ECO:0000313" key="20">
    <source>
        <dbReference type="Proteomes" id="UP000694543"/>
    </source>
</evidence>
<dbReference type="InterPro" id="IPR027417">
    <property type="entry name" value="P-loop_NTPase"/>
</dbReference>
<dbReference type="Pfam" id="PF16124">
    <property type="entry name" value="RecQ_Zn_bind"/>
    <property type="match status" value="1"/>
</dbReference>
<evidence type="ECO:0000256" key="15">
    <source>
        <dbReference type="SAM" id="Coils"/>
    </source>
</evidence>